<dbReference type="Pfam" id="PF03909">
    <property type="entry name" value="BSD"/>
    <property type="match status" value="1"/>
</dbReference>
<dbReference type="AlphaFoldDB" id="A0A8X7TQX6"/>
<feature type="compositionally biased region" description="Basic and acidic residues" evidence="1">
    <location>
        <begin position="454"/>
        <end position="463"/>
    </location>
</feature>
<dbReference type="SMART" id="SM00751">
    <property type="entry name" value="BSD"/>
    <property type="match status" value="2"/>
</dbReference>
<proteinExistence type="predicted"/>
<dbReference type="Proteomes" id="UP000886595">
    <property type="component" value="Unassembled WGS sequence"/>
</dbReference>
<name>A0A8X7TQX6_BRACI</name>
<dbReference type="InterPro" id="IPR027079">
    <property type="entry name" value="Tfb1/GTF2H1"/>
</dbReference>
<evidence type="ECO:0000256" key="1">
    <source>
        <dbReference type="SAM" id="MobiDB-lite"/>
    </source>
</evidence>
<protein>
    <recommendedName>
        <fullName evidence="2">BSD domain-containing protein</fullName>
    </recommendedName>
</protein>
<dbReference type="GO" id="GO:0000439">
    <property type="term" value="C:transcription factor TFIIH core complex"/>
    <property type="evidence" value="ECO:0007669"/>
    <property type="project" value="InterPro"/>
</dbReference>
<gene>
    <name evidence="3" type="ORF">Bca52824_080397</name>
</gene>
<dbReference type="PANTHER" id="PTHR12856">
    <property type="entry name" value="TRANSCRIPTION INITIATION FACTOR IIH-RELATED"/>
    <property type="match status" value="1"/>
</dbReference>
<dbReference type="SUPFAM" id="SSF140383">
    <property type="entry name" value="BSD domain-like"/>
    <property type="match status" value="2"/>
</dbReference>
<dbReference type="PROSITE" id="PS50858">
    <property type="entry name" value="BSD"/>
    <property type="match status" value="2"/>
</dbReference>
<dbReference type="InterPro" id="IPR035925">
    <property type="entry name" value="BSD_dom_sf"/>
</dbReference>
<feature type="domain" description="BSD" evidence="2">
    <location>
        <begin position="16"/>
        <end position="71"/>
    </location>
</feature>
<dbReference type="GO" id="GO:0006351">
    <property type="term" value="P:DNA-templated transcription"/>
    <property type="evidence" value="ECO:0007669"/>
    <property type="project" value="InterPro"/>
</dbReference>
<dbReference type="Gene3D" id="1.10.3970.10">
    <property type="entry name" value="BSD domain"/>
    <property type="match status" value="1"/>
</dbReference>
<dbReference type="Gene3D" id="6.10.140.1200">
    <property type="match status" value="1"/>
</dbReference>
<dbReference type="GO" id="GO:0006289">
    <property type="term" value="P:nucleotide-excision repair"/>
    <property type="evidence" value="ECO:0007669"/>
    <property type="project" value="InterPro"/>
</dbReference>
<dbReference type="OrthoDB" id="360521at2759"/>
<comment type="caution">
    <text evidence="3">The sequence shown here is derived from an EMBL/GenBank/DDBJ whole genome shotgun (WGS) entry which is preliminary data.</text>
</comment>
<dbReference type="EMBL" id="JAAMPC010000016">
    <property type="protein sequence ID" value="KAG2250261.1"/>
    <property type="molecule type" value="Genomic_DNA"/>
</dbReference>
<evidence type="ECO:0000313" key="4">
    <source>
        <dbReference type="Proteomes" id="UP000886595"/>
    </source>
</evidence>
<feature type="region of interest" description="Disordered" evidence="1">
    <location>
        <begin position="439"/>
        <end position="463"/>
    </location>
</feature>
<sequence>MASWKVKHKSSGTPGTLNMPEEQLSIADLELRIKILRENNELQILHKELVQSKVQKMNFWSRRKELLGKYSIGKWKQRVGLMASSIKPSTDGRTNRVTFNLTPEIIFQIFNERPAVSQAFLNYVPSKMTEKDFWTKYFRAEYHYSTKNTAVAEAEAAEDEVLSVFLKPDEILAQEARPKIRRVDPSLDMVADQGDDYSHTMVKITKITRTIAFIFSVRSLSQDINRHSATVLEDRCIDVESDDSRTIAEALTLAKQVSKATKDAYQERLEKLSRAIVMEDLKEPQNFSFVPLSTKDPRDYFESQQGIVLNEPRVTWDSKRNVHDAYRSLKEPVVQIRTKGLSAPFINPEVSFKVLSELTQTISDANTLNGKNQPESVLDRLPKSMKHDILHVGRLNDAMLNIDSQLEAMKEPVRSDIRHEVSSPVCSMQKTLHAAFQHHDAHLQRRSNKSVGASDRKRPNGCV</sequence>
<evidence type="ECO:0000259" key="2">
    <source>
        <dbReference type="PROSITE" id="PS50858"/>
    </source>
</evidence>
<accession>A0A8X7TQX6</accession>
<evidence type="ECO:0000313" key="3">
    <source>
        <dbReference type="EMBL" id="KAG2250261.1"/>
    </source>
</evidence>
<organism evidence="3 4">
    <name type="scientific">Brassica carinata</name>
    <name type="common">Ethiopian mustard</name>
    <name type="synonym">Abyssinian cabbage</name>
    <dbReference type="NCBI Taxonomy" id="52824"/>
    <lineage>
        <taxon>Eukaryota</taxon>
        <taxon>Viridiplantae</taxon>
        <taxon>Streptophyta</taxon>
        <taxon>Embryophyta</taxon>
        <taxon>Tracheophyta</taxon>
        <taxon>Spermatophyta</taxon>
        <taxon>Magnoliopsida</taxon>
        <taxon>eudicotyledons</taxon>
        <taxon>Gunneridae</taxon>
        <taxon>Pentapetalae</taxon>
        <taxon>rosids</taxon>
        <taxon>malvids</taxon>
        <taxon>Brassicales</taxon>
        <taxon>Brassicaceae</taxon>
        <taxon>Brassiceae</taxon>
        <taxon>Brassica</taxon>
    </lineage>
</organism>
<dbReference type="InterPro" id="IPR005607">
    <property type="entry name" value="BSD_dom"/>
</dbReference>
<reference evidence="3 4" key="1">
    <citation type="submission" date="2020-02" db="EMBL/GenBank/DDBJ databases">
        <authorList>
            <person name="Ma Q."/>
            <person name="Huang Y."/>
            <person name="Song X."/>
            <person name="Pei D."/>
        </authorList>
    </citation>
    <scope>NUCLEOTIDE SEQUENCE [LARGE SCALE GENOMIC DNA]</scope>
    <source>
        <strain evidence="3">Sxm20200214</strain>
        <tissue evidence="3">Leaf</tissue>
    </source>
</reference>
<keyword evidence="4" id="KW-1185">Reference proteome</keyword>
<feature type="domain" description="BSD" evidence="2">
    <location>
        <begin position="93"/>
        <end position="145"/>
    </location>
</feature>